<dbReference type="PANTHER" id="PTHR23110">
    <property type="entry name" value="BTB DOMAIN TRANSCRIPTION FACTOR"/>
    <property type="match status" value="1"/>
</dbReference>
<dbReference type="EMBL" id="GECU01035087">
    <property type="protein sequence ID" value="JAS72619.1"/>
    <property type="molecule type" value="Transcribed_RNA"/>
</dbReference>
<dbReference type="SMART" id="SM00398">
    <property type="entry name" value="HMG"/>
    <property type="match status" value="1"/>
</dbReference>
<evidence type="ECO:0000256" key="1">
    <source>
        <dbReference type="ARBA" id="ARBA00004123"/>
    </source>
</evidence>
<dbReference type="Pfam" id="PF00651">
    <property type="entry name" value="BTB"/>
    <property type="match status" value="1"/>
</dbReference>
<feature type="domain" description="HMG box" evidence="6">
    <location>
        <begin position="308"/>
        <end position="376"/>
    </location>
</feature>
<evidence type="ECO:0000256" key="3">
    <source>
        <dbReference type="PROSITE-ProRule" id="PRU00267"/>
    </source>
</evidence>
<reference evidence="7" key="1">
    <citation type="submission" date="2015-11" db="EMBL/GenBank/DDBJ databases">
        <title>De novo transcriptome assembly of four potential Pierce s Disease insect vectors from Arizona vineyards.</title>
        <authorList>
            <person name="Tassone E.E."/>
        </authorList>
    </citation>
    <scope>NUCLEOTIDE SEQUENCE</scope>
</reference>
<dbReference type="PANTHER" id="PTHR23110:SF99">
    <property type="entry name" value="BROAD-COMPLEX CORE PROTEIN ISOFORM 6"/>
    <property type="match status" value="1"/>
</dbReference>
<feature type="compositionally biased region" description="Polar residues" evidence="4">
    <location>
        <begin position="158"/>
        <end position="167"/>
    </location>
</feature>
<dbReference type="InterPro" id="IPR011333">
    <property type="entry name" value="SKP1/BTB/POZ_sf"/>
</dbReference>
<dbReference type="InterPro" id="IPR051095">
    <property type="entry name" value="Dros_DevTransReg"/>
</dbReference>
<dbReference type="InterPro" id="IPR000210">
    <property type="entry name" value="BTB/POZ_dom"/>
</dbReference>
<dbReference type="AlphaFoldDB" id="A0A1B6HDE7"/>
<evidence type="ECO:0000259" key="5">
    <source>
        <dbReference type="PROSITE" id="PS50097"/>
    </source>
</evidence>
<keyword evidence="3" id="KW-0238">DNA-binding</keyword>
<dbReference type="CDD" id="cd18315">
    <property type="entry name" value="BTB_POZ_BAB-like"/>
    <property type="match status" value="1"/>
</dbReference>
<feature type="region of interest" description="Disordered" evidence="4">
    <location>
        <begin position="158"/>
        <end position="215"/>
    </location>
</feature>
<dbReference type="GO" id="GO:0005634">
    <property type="term" value="C:nucleus"/>
    <property type="evidence" value="ECO:0007669"/>
    <property type="project" value="UniProtKB-SubCell"/>
</dbReference>
<comment type="subcellular location">
    <subcellularLocation>
        <location evidence="1">Nucleus</location>
    </subcellularLocation>
</comment>
<feature type="region of interest" description="Disordered" evidence="4">
    <location>
        <begin position="425"/>
        <end position="475"/>
    </location>
</feature>
<evidence type="ECO:0000256" key="4">
    <source>
        <dbReference type="SAM" id="MobiDB-lite"/>
    </source>
</evidence>
<sequence>MASSTSPQQFNLRWNNHTNNIIEVFAEQLTSESLVDVTISCEGQFIKAHKMVLSACSPYFQELFQIHQVPHPVIIINGMSFLDIKLVIDFMYRGEVKVQECDLGGLLLAAETLQVKGLANVRNKYEKGQISGVDDLKLDRPSQHEVQKQLTRTIRNLTAGDQLSEQGPQKDSELQSQGVSSPSAVQDLDDDLPANIKVEPPDIRDIDEEEPAASGWDSPRLIIDMKESKETMTDFKRMETIERKRPNILRQPIQSIRVASAHLELSDDETSTSVKEEGQEISSSAKCYLWPKRPKLLGTWGRPKVCKIPRPPNAFMIFANDWRRKLALEFPVESNKEISVRLGTMWKNLDADSKEMYYSAARKADEEHKQKYPGYYYSPKEARLRKGMKRRIITAPPQVDALRFVKVFMTSSEKNSLLTKETTSLLRKLQPKSSTDETIENSGEGPTEMPPVVTNPTENGDVQDKEKEITVVDNL</sequence>
<dbReference type="SMART" id="SM00225">
    <property type="entry name" value="BTB"/>
    <property type="match status" value="1"/>
</dbReference>
<dbReference type="InterPro" id="IPR009071">
    <property type="entry name" value="HMG_box_dom"/>
</dbReference>
<dbReference type="SUPFAM" id="SSF54695">
    <property type="entry name" value="POZ domain"/>
    <property type="match status" value="1"/>
</dbReference>
<dbReference type="PROSITE" id="PS50097">
    <property type="entry name" value="BTB"/>
    <property type="match status" value="1"/>
</dbReference>
<name>A0A1B6HDE7_9HEMI</name>
<evidence type="ECO:0000256" key="2">
    <source>
        <dbReference type="ARBA" id="ARBA00023242"/>
    </source>
</evidence>
<feature type="domain" description="BTB" evidence="5">
    <location>
        <begin position="35"/>
        <end position="100"/>
    </location>
</feature>
<dbReference type="PROSITE" id="PS50118">
    <property type="entry name" value="HMG_BOX_2"/>
    <property type="match status" value="1"/>
</dbReference>
<evidence type="ECO:0008006" key="8">
    <source>
        <dbReference type="Google" id="ProtNLM"/>
    </source>
</evidence>
<evidence type="ECO:0000259" key="6">
    <source>
        <dbReference type="PROSITE" id="PS50118"/>
    </source>
</evidence>
<proteinExistence type="predicted"/>
<feature type="compositionally biased region" description="Basic and acidic residues" evidence="4">
    <location>
        <begin position="462"/>
        <end position="475"/>
    </location>
</feature>
<keyword evidence="2 3" id="KW-0539">Nucleus</keyword>
<organism evidence="7">
    <name type="scientific">Homalodisca liturata</name>
    <dbReference type="NCBI Taxonomy" id="320908"/>
    <lineage>
        <taxon>Eukaryota</taxon>
        <taxon>Metazoa</taxon>
        <taxon>Ecdysozoa</taxon>
        <taxon>Arthropoda</taxon>
        <taxon>Hexapoda</taxon>
        <taxon>Insecta</taxon>
        <taxon>Pterygota</taxon>
        <taxon>Neoptera</taxon>
        <taxon>Paraneoptera</taxon>
        <taxon>Hemiptera</taxon>
        <taxon>Auchenorrhyncha</taxon>
        <taxon>Membracoidea</taxon>
        <taxon>Cicadellidae</taxon>
        <taxon>Cicadellinae</taxon>
        <taxon>Proconiini</taxon>
        <taxon>Homalodisca</taxon>
    </lineage>
</organism>
<feature type="compositionally biased region" description="Polar residues" evidence="4">
    <location>
        <begin position="174"/>
        <end position="184"/>
    </location>
</feature>
<accession>A0A1B6HDE7</accession>
<dbReference type="InterPro" id="IPR036910">
    <property type="entry name" value="HMG_box_dom_sf"/>
</dbReference>
<dbReference type="GO" id="GO:0003677">
    <property type="term" value="F:DNA binding"/>
    <property type="evidence" value="ECO:0007669"/>
    <property type="project" value="UniProtKB-UniRule"/>
</dbReference>
<protein>
    <recommendedName>
        <fullName evidence="8">HMG box domain-containing protein</fullName>
    </recommendedName>
</protein>
<gene>
    <name evidence="7" type="ORF">g.18452</name>
</gene>
<dbReference type="Gene3D" id="3.30.710.10">
    <property type="entry name" value="Potassium Channel Kv1.1, Chain A"/>
    <property type="match status" value="1"/>
</dbReference>
<dbReference type="Pfam" id="PF00505">
    <property type="entry name" value="HMG_box"/>
    <property type="match status" value="1"/>
</dbReference>
<dbReference type="GO" id="GO:0006357">
    <property type="term" value="P:regulation of transcription by RNA polymerase II"/>
    <property type="evidence" value="ECO:0007669"/>
    <property type="project" value="TreeGrafter"/>
</dbReference>
<evidence type="ECO:0000313" key="7">
    <source>
        <dbReference type="EMBL" id="JAS72619.1"/>
    </source>
</evidence>
<dbReference type="CDD" id="cd01389">
    <property type="entry name" value="HMG-box_ROX1-like"/>
    <property type="match status" value="1"/>
</dbReference>
<dbReference type="SUPFAM" id="SSF47095">
    <property type="entry name" value="HMG-box"/>
    <property type="match status" value="1"/>
</dbReference>
<dbReference type="Gene3D" id="1.10.30.10">
    <property type="entry name" value="High mobility group box domain"/>
    <property type="match status" value="1"/>
</dbReference>
<feature type="DNA-binding region" description="HMG box" evidence="3">
    <location>
        <begin position="308"/>
        <end position="376"/>
    </location>
</feature>